<evidence type="ECO:0000313" key="3">
    <source>
        <dbReference type="EMBL" id="SVA24776.1"/>
    </source>
</evidence>
<evidence type="ECO:0008006" key="4">
    <source>
        <dbReference type="Google" id="ProtNLM"/>
    </source>
</evidence>
<reference evidence="3" key="1">
    <citation type="submission" date="2018-05" db="EMBL/GenBank/DDBJ databases">
        <authorList>
            <person name="Lanie J.A."/>
            <person name="Ng W.-L."/>
            <person name="Kazmierczak K.M."/>
            <person name="Andrzejewski T.M."/>
            <person name="Davidsen T.M."/>
            <person name="Wayne K.J."/>
            <person name="Tettelin H."/>
            <person name="Glass J.I."/>
            <person name="Rusch D."/>
            <person name="Podicherti R."/>
            <person name="Tsui H.-C.T."/>
            <person name="Winkler M.E."/>
        </authorList>
    </citation>
    <scope>NUCLEOTIDE SEQUENCE</scope>
</reference>
<feature type="transmembrane region" description="Helical" evidence="2">
    <location>
        <begin position="38"/>
        <end position="60"/>
    </location>
</feature>
<feature type="region of interest" description="Disordered" evidence="1">
    <location>
        <begin position="517"/>
        <end position="537"/>
    </location>
</feature>
<organism evidence="3">
    <name type="scientific">marine metagenome</name>
    <dbReference type="NCBI Taxonomy" id="408172"/>
    <lineage>
        <taxon>unclassified sequences</taxon>
        <taxon>metagenomes</taxon>
        <taxon>ecological metagenomes</taxon>
    </lineage>
</organism>
<accession>A0A381U983</accession>
<feature type="non-terminal residue" evidence="3">
    <location>
        <position position="678"/>
    </location>
</feature>
<proteinExistence type="predicted"/>
<protein>
    <recommendedName>
        <fullName evidence="4">DUF4175 domain-containing protein</fullName>
    </recommendedName>
</protein>
<feature type="transmembrane region" description="Helical" evidence="2">
    <location>
        <begin position="124"/>
        <end position="144"/>
    </location>
</feature>
<sequence length="678" mass="74164">MKLVVARGVAVLALAALLLTLAAVYLGIRQAFASELVIGARIILVLVLGLVASVSLIYPLRVLRRTQGVRDIEKRAPGFDGRIETYQGLTRTGSNSPFLGLLAEDTLRLARALPISLRVPKWEISIPTALAAVAVMILVGLAAFGPGNWRYGVRHLWAGWALTDTLPPQRIVVAPGDKAVRRGGDLAISAVAEGFDPVAADVFAFFDGSDAWESAPMERLDGEEFDFVFFGIRQPLRYYVVAAGVRSAEYAVNVVDLPLVRNIKLTYHYPNWTQLEQEVEDPGSDIRAMEGTDVLLDITTDQSLGEAELIVNGQALTMSIDGNVSSATLQVSQDGEYFVSTFFDGDPVRLTDDYLITLIPDNKPVVSLVKPARDWRASSIEEVTVRVEARDDFGLDSLKLHYSVNGGELQERLFDVDGSYMLAEEILYLEEIGTLVPPGPVINVGRGFSFSGPTIDFLQGNNTDEADDSLEAVAENQETSGLQAGDLISYYVEAKDRDQSVRTDLFFVEVQPFDRSFSQSMQGGGGGGSDGQRQDEISQRQKEILVATWNLIREQAEDSTFLDDQQLRDNAAMLSGLQRTLAEQAQTLASRTRARQLTRVDNQIQIFVQNLERAAEAMIPAADRLADLQLEEAVPSEQSALQHLLRAEAVFTDIQVAFNQGGGGRGGFAGRDLSELFE</sequence>
<keyword evidence="2" id="KW-0472">Membrane</keyword>
<evidence type="ECO:0000256" key="1">
    <source>
        <dbReference type="SAM" id="MobiDB-lite"/>
    </source>
</evidence>
<evidence type="ECO:0000256" key="2">
    <source>
        <dbReference type="SAM" id="Phobius"/>
    </source>
</evidence>
<keyword evidence="2" id="KW-1133">Transmembrane helix</keyword>
<gene>
    <name evidence="3" type="ORF">METZ01_LOCUS77630</name>
</gene>
<name>A0A381U983_9ZZZZ</name>
<keyword evidence="2" id="KW-0812">Transmembrane</keyword>
<dbReference type="EMBL" id="UINC01005987">
    <property type="protein sequence ID" value="SVA24776.1"/>
    <property type="molecule type" value="Genomic_DNA"/>
</dbReference>
<dbReference type="AlphaFoldDB" id="A0A381U983"/>